<name>D6XYA7_BACIE</name>
<dbReference type="HOGENOM" id="CLU_3371988_0_0_9"/>
<accession>D6XYA7</accession>
<evidence type="ECO:0000313" key="2">
    <source>
        <dbReference type="Proteomes" id="UP000000271"/>
    </source>
</evidence>
<organism evidence="1 2">
    <name type="scientific">Bacillus selenitireducens (strain ATCC 700615 / DSM 15326 / MLS10)</name>
    <dbReference type="NCBI Taxonomy" id="439292"/>
    <lineage>
        <taxon>Bacteria</taxon>
        <taxon>Bacillati</taxon>
        <taxon>Bacillota</taxon>
        <taxon>Bacilli</taxon>
        <taxon>Bacillales</taxon>
        <taxon>Bacillaceae</taxon>
        <taxon>Salisediminibacterium</taxon>
    </lineage>
</organism>
<gene>
    <name evidence="1" type="ordered locus">Bsel_2678</name>
</gene>
<keyword evidence="2" id="KW-1185">Reference proteome</keyword>
<sequence length="34" mass="4145">MNARHQASKTLYLPGYPWYNEESNYQEWTRELAP</sequence>
<dbReference type="Proteomes" id="UP000000271">
    <property type="component" value="Chromosome"/>
</dbReference>
<dbReference type="STRING" id="439292.Bsel_2678"/>
<protein>
    <submittedName>
        <fullName evidence="1">Uncharacterized protein</fullName>
    </submittedName>
</protein>
<evidence type="ECO:0000313" key="1">
    <source>
        <dbReference type="EMBL" id="ADI00176.1"/>
    </source>
</evidence>
<dbReference type="AlphaFoldDB" id="D6XYA7"/>
<reference evidence="1" key="1">
    <citation type="submission" date="2009-10" db="EMBL/GenBank/DDBJ databases">
        <title>Complete sequence of Bacillus selenitireducens MLS10.</title>
        <authorList>
            <consortium name="US DOE Joint Genome Institute"/>
            <person name="Lucas S."/>
            <person name="Copeland A."/>
            <person name="Lapidus A."/>
            <person name="Glavina del Rio T."/>
            <person name="Dalin E."/>
            <person name="Tice H."/>
            <person name="Bruce D."/>
            <person name="Goodwin L."/>
            <person name="Pitluck S."/>
            <person name="Sims D."/>
            <person name="Brettin T."/>
            <person name="Detter J.C."/>
            <person name="Han C."/>
            <person name="Larimer F."/>
            <person name="Land M."/>
            <person name="Hauser L."/>
            <person name="Kyrpides N."/>
            <person name="Ovchinnikova G."/>
            <person name="Stolz J."/>
        </authorList>
    </citation>
    <scope>NUCLEOTIDE SEQUENCE [LARGE SCALE GENOMIC DNA]</scope>
    <source>
        <strain evidence="1">MLS10</strain>
    </source>
</reference>
<dbReference type="KEGG" id="bse:Bsel_2678"/>
<proteinExistence type="predicted"/>
<dbReference type="EMBL" id="CP001791">
    <property type="protein sequence ID" value="ADI00176.1"/>
    <property type="molecule type" value="Genomic_DNA"/>
</dbReference>